<feature type="region of interest" description="Disordered" evidence="1">
    <location>
        <begin position="197"/>
        <end position="241"/>
    </location>
</feature>
<dbReference type="CDD" id="cd09538">
    <property type="entry name" value="SAM_DLC1_2-like"/>
    <property type="match status" value="1"/>
</dbReference>
<proteinExistence type="predicted"/>
<feature type="compositionally biased region" description="Polar residues" evidence="1">
    <location>
        <begin position="675"/>
        <end position="688"/>
    </location>
</feature>
<feature type="compositionally biased region" description="Polar residues" evidence="1">
    <location>
        <begin position="217"/>
        <end position="241"/>
    </location>
</feature>
<keyword evidence="2" id="KW-1185">Reference proteome</keyword>
<dbReference type="PANTHER" id="PTHR12659">
    <property type="entry name" value="RHO-TYPE GTPASE ACTIVATING PROTEIN"/>
    <property type="match status" value="1"/>
</dbReference>
<reference evidence="3" key="1">
    <citation type="submission" date="2025-08" db="UniProtKB">
        <authorList>
            <consortium name="RefSeq"/>
        </authorList>
    </citation>
    <scope>IDENTIFICATION</scope>
    <source>
        <tissue evidence="3">Muscle</tissue>
    </source>
</reference>
<dbReference type="Gene3D" id="1.10.287.2070">
    <property type="match status" value="1"/>
</dbReference>
<dbReference type="GeneID" id="106474653"/>
<name>A0ABM1S028_LIMPO</name>
<gene>
    <name evidence="3" type="primary">LOC106474653</name>
</gene>
<dbReference type="Proteomes" id="UP000694941">
    <property type="component" value="Unplaced"/>
</dbReference>
<dbReference type="InterPro" id="IPR013761">
    <property type="entry name" value="SAM/pointed_sf"/>
</dbReference>
<dbReference type="SUPFAM" id="SSF47769">
    <property type="entry name" value="SAM/Pointed domain"/>
    <property type="match status" value="1"/>
</dbReference>
<feature type="region of interest" description="Disordered" evidence="1">
    <location>
        <begin position="862"/>
        <end position="889"/>
    </location>
</feature>
<evidence type="ECO:0000256" key="1">
    <source>
        <dbReference type="SAM" id="MobiDB-lite"/>
    </source>
</evidence>
<feature type="compositionally biased region" description="Polar residues" evidence="1">
    <location>
        <begin position="649"/>
        <end position="666"/>
    </location>
</feature>
<feature type="compositionally biased region" description="Polar residues" evidence="1">
    <location>
        <begin position="880"/>
        <end position="889"/>
    </location>
</feature>
<feature type="compositionally biased region" description="Basic and acidic residues" evidence="1">
    <location>
        <begin position="868"/>
        <end position="879"/>
    </location>
</feature>
<feature type="region of interest" description="Disordered" evidence="1">
    <location>
        <begin position="761"/>
        <end position="802"/>
    </location>
</feature>
<organism evidence="2 3">
    <name type="scientific">Limulus polyphemus</name>
    <name type="common">Atlantic horseshoe crab</name>
    <dbReference type="NCBI Taxonomy" id="6850"/>
    <lineage>
        <taxon>Eukaryota</taxon>
        <taxon>Metazoa</taxon>
        <taxon>Ecdysozoa</taxon>
        <taxon>Arthropoda</taxon>
        <taxon>Chelicerata</taxon>
        <taxon>Merostomata</taxon>
        <taxon>Xiphosura</taxon>
        <taxon>Limulidae</taxon>
        <taxon>Limulus</taxon>
    </lineage>
</organism>
<dbReference type="PANTHER" id="PTHR12659:SF7">
    <property type="entry name" value="CROSSVEINLESS C, ISOFORM C"/>
    <property type="match status" value="1"/>
</dbReference>
<evidence type="ECO:0000313" key="2">
    <source>
        <dbReference type="Proteomes" id="UP000694941"/>
    </source>
</evidence>
<evidence type="ECO:0000313" key="3">
    <source>
        <dbReference type="RefSeq" id="XP_022236983.1"/>
    </source>
</evidence>
<sequence length="1079" mass="122393">MRNRTSENSMRNQTLNESVDETELSFLTNSLNLLRKENIEMGCTSCKHKQHQSVNDSCALSASQVHKTSNELTLPDVSAPYNNGFKSEISQTGLKASFRNPTLFEKTFGEEISKQSESKIVTDFATFPRTRKTAAVNGDIIHKSVIHNEQNELSQILFPDETLEQQINSATFPRSSKSKNLSRQEIIKFMTMIASSTYKPPPERQHLELKPDHSVENHSIQQQSSEIETMSKDSATQTDSWPSKCSVLNSLSWPKLLDCVSEDTEGNLSGEEMDLLLLRSSFKDTVLSSTPSLASISRDDNLKDEQINFYIQMKSCHSSKNSSLGLSECSAVFSLDDNCCDSQQQHPSFENDNRELLALESQSTETTQENCQKQLQIDSGKKLLQWKWNITKRPKSQSWPCLSLNRSESANTKRCYSENSVVIKNFYSIQVEGKVDVMSIFGKQPLQKMNFKSLSDSMLEKKDTIKNHETLVCCPQLARNTLAEEAFDVIYPSSQTKKERPEIEAQEACRWLRAAGFPQYAQLYEENQFPLDIRSVWKDHQFLDSDSFRALFRRLNTLNKCAKMKVDYLPRKSDKKEESDDEEQCALSENWKFQRTSQRWSRVPSPIRGKAASSKKSLNACNKKETCTIEEAFNSSSYDSVFVEDQHSSSDSIRQEPINQAYTPTTILMDEDGQASRSESKGFSTYSPEITLESPRKTSGNIGISLRRSGSEKLKNSAKTLLRRVESFTDRRKKKYSNESLVISAPWGFINMRRNWFPRGSVPDESPASSSTSSPRLLHRQSKDSITSDRISNSEDCSDGGRYKTQVISQNSRWHQLLGIDTNVFDSTESSGERINDMRRIATSSVSRSIGRFSNPAFDLVGKNLRRGTQDHKDDEKKSNSSSRCHLKGNQNVKSENCFISLPFEDENGEERTSVYDNLPEHPHVLSTYSTDRNDCCHTGGSEGFKVKEPDLIADLGRKTKMEEANYRDRCDSGVGSSLTRTSILLSKKIDNESHFPALLSANSPSISVDINSLSCIQLMKLRKLSLLKLTTFMEKHSPSSKTGWSWRVPNFIRRIRSPDYKGNLNITYYHSRHPCLSN</sequence>
<feature type="compositionally biased region" description="Basic and acidic residues" evidence="1">
    <location>
        <begin position="201"/>
        <end position="216"/>
    </location>
</feature>
<feature type="region of interest" description="Disordered" evidence="1">
    <location>
        <begin position="646"/>
        <end position="705"/>
    </location>
</feature>
<feature type="compositionally biased region" description="Low complexity" evidence="1">
    <location>
        <begin position="761"/>
        <end position="775"/>
    </location>
</feature>
<dbReference type="RefSeq" id="XP_022236983.1">
    <property type="nucleotide sequence ID" value="XM_022381275.1"/>
</dbReference>
<protein>
    <submittedName>
        <fullName evidence="3">Rho GTPase-activating protein 7-like</fullName>
    </submittedName>
</protein>
<accession>A0ABM1S028</accession>